<comment type="caution">
    <text evidence="1">The sequence shown here is derived from an EMBL/GenBank/DDBJ whole genome shotgun (WGS) entry which is preliminary data.</text>
</comment>
<reference evidence="1" key="1">
    <citation type="journal article" date="2021" name="PeerJ">
        <title>Extensive microbial diversity within the chicken gut microbiome revealed by metagenomics and culture.</title>
        <authorList>
            <person name="Gilroy R."/>
            <person name="Ravi A."/>
            <person name="Getino M."/>
            <person name="Pursley I."/>
            <person name="Horton D.L."/>
            <person name="Alikhan N.F."/>
            <person name="Baker D."/>
            <person name="Gharbi K."/>
            <person name="Hall N."/>
            <person name="Watson M."/>
            <person name="Adriaenssens E.M."/>
            <person name="Foster-Nyarko E."/>
            <person name="Jarju S."/>
            <person name="Secka A."/>
            <person name="Antonio M."/>
            <person name="Oren A."/>
            <person name="Chaudhuri R.R."/>
            <person name="La Ragione R."/>
            <person name="Hildebrand F."/>
            <person name="Pallen M.J."/>
        </authorList>
    </citation>
    <scope>NUCLEOTIDE SEQUENCE</scope>
    <source>
        <strain evidence="1">USAMLcec3-2134</strain>
    </source>
</reference>
<evidence type="ECO:0000313" key="1">
    <source>
        <dbReference type="EMBL" id="HJB90808.1"/>
    </source>
</evidence>
<accession>A0A9D2MPY8</accession>
<sequence length="491" mass="58575">MQRLDAIDETSYLSVPNAPVYRKIMRCFYREYEKMRFQLYREDVMELLKSEEEFADYSMNQLELDLAALVKWKNLTPIQDPGKVYTIADYKNKQYRYTMSEYAVEIERLTVRLENVFLESGSLSANFFVRLEKSLEETGDMENAPLKAVNEWWNLLQEDFKRLNQNYQDYLRDFYSGKADRLMKSVEFVVHKDKFIRYLNEFIQELQRHSRRIEQELERWSPLIEGVILERVVQSELDIPHALLEAQGNAEPNIRENVWGKWNSLKGWFLDAGDRECESKKVFRITGDVIRNIIQNAALIVQIQNWGISRKDDYRKFLELFLRCETMEEANRLSAHVFGIQKTEHFRTKEPREEDAINRSVYEEAPAQIWLKPHTRAYREKKDRQGFSDKSLEKLAQRERYLQSARRQKEVVFRYRKDGRIVFSEIEETVSEAAKNMFLQWIGLANMSVRGVGRTEYGQEYRLIRREGTCVLKCEDGELTMPDYILEFLDK</sequence>
<name>A0A9D2MPY8_9FIRM</name>
<dbReference type="Proteomes" id="UP000886883">
    <property type="component" value="Unassembled WGS sequence"/>
</dbReference>
<dbReference type="Pfam" id="PF09660">
    <property type="entry name" value="DUF2397"/>
    <property type="match status" value="1"/>
</dbReference>
<reference evidence="1" key="2">
    <citation type="submission" date="2021-04" db="EMBL/GenBank/DDBJ databases">
        <authorList>
            <person name="Gilroy R."/>
        </authorList>
    </citation>
    <scope>NUCLEOTIDE SEQUENCE</scope>
    <source>
        <strain evidence="1">USAMLcec3-2134</strain>
    </source>
</reference>
<protein>
    <submittedName>
        <fullName evidence="1">TIGR02677 family protein</fullName>
    </submittedName>
</protein>
<dbReference type="EMBL" id="DWXE01000016">
    <property type="protein sequence ID" value="HJB90808.1"/>
    <property type="molecule type" value="Genomic_DNA"/>
</dbReference>
<dbReference type="NCBIfam" id="TIGR02677">
    <property type="entry name" value="TIGR02677 family protein"/>
    <property type="match status" value="1"/>
</dbReference>
<evidence type="ECO:0000313" key="2">
    <source>
        <dbReference type="Proteomes" id="UP000886883"/>
    </source>
</evidence>
<dbReference type="AlphaFoldDB" id="A0A9D2MPY8"/>
<dbReference type="InterPro" id="IPR013493">
    <property type="entry name" value="CHP02677"/>
</dbReference>
<gene>
    <name evidence="1" type="ORF">H9763_04990</name>
</gene>
<proteinExistence type="predicted"/>
<organism evidence="1 2">
    <name type="scientific">Candidatus Eisenbergiella merdigallinarum</name>
    <dbReference type="NCBI Taxonomy" id="2838552"/>
    <lineage>
        <taxon>Bacteria</taxon>
        <taxon>Bacillati</taxon>
        <taxon>Bacillota</taxon>
        <taxon>Clostridia</taxon>
        <taxon>Lachnospirales</taxon>
        <taxon>Lachnospiraceae</taxon>
        <taxon>Eisenbergiella</taxon>
    </lineage>
</organism>